<sequence>MGGVQDQHFCLRWNNHASNFTEVLDRLLRHESLTDVTLACEGETFRAHQTVLSACSPYFENLLVKNSHPHPIIFMKDIKPSEMKALLSFMYKGEVNVSQSSLSDFLKTAEALKIRGLTEGNEGSTNDTSTGNKDSASSIGNKPLSLRSVSSNNCNDTNGGYDNIPMLKRRRASSGSSEDMEPLQLSNHNHNHQDSVRGKNDISMSSSINRPSPPALIAIGKQQGSRSSASSQPSPMVPHDSGPSLLDPSTFLTPVLDSSNKSEQDYEIVETNLNMNMKVEDDDDDDEDGMDDGRYSLGFFPSSSLLEKSSDDDKNDGGDSDHQGSTNADGIEVTDGQGSFPPRPCFIFEAVSPTSSERGPSSAERKRCRLCGKVVSNDYQHYRVHFPGNYPCQICQSLFKRKDYWKTHMRKQHQVAFPSAAESKEKKEGGSSIGKVDKESSSSTHHNSEPVQHHPKEKLRERGSTSSSHHQHHLHGGGVDSK</sequence>
<evidence type="ECO:0000313" key="6">
    <source>
        <dbReference type="EMBL" id="CAL8099290.1"/>
    </source>
</evidence>
<dbReference type="EMBL" id="CAXLJM020000031">
    <property type="protein sequence ID" value="CAL8099290.1"/>
    <property type="molecule type" value="Genomic_DNA"/>
</dbReference>
<name>A0ABP1QER0_9HEXA</name>
<reference evidence="6 7" key="1">
    <citation type="submission" date="2024-08" db="EMBL/GenBank/DDBJ databases">
        <authorList>
            <person name="Cucini C."/>
            <person name="Frati F."/>
        </authorList>
    </citation>
    <scope>NUCLEOTIDE SEQUENCE [LARGE SCALE GENOMIC DNA]</scope>
</reference>
<dbReference type="InterPro" id="IPR013087">
    <property type="entry name" value="Znf_C2H2_type"/>
</dbReference>
<accession>A0ABP1QER0</accession>
<dbReference type="InterPro" id="IPR051095">
    <property type="entry name" value="Dros_DevTransReg"/>
</dbReference>
<feature type="compositionally biased region" description="Basic and acidic residues" evidence="3">
    <location>
        <begin position="308"/>
        <end position="322"/>
    </location>
</feature>
<feature type="compositionally biased region" description="Acidic residues" evidence="3">
    <location>
        <begin position="280"/>
        <end position="290"/>
    </location>
</feature>
<dbReference type="InterPro" id="IPR000210">
    <property type="entry name" value="BTB/POZ_dom"/>
</dbReference>
<feature type="compositionally biased region" description="Low complexity" evidence="3">
    <location>
        <begin position="222"/>
        <end position="234"/>
    </location>
</feature>
<dbReference type="SUPFAM" id="SSF54695">
    <property type="entry name" value="POZ domain"/>
    <property type="match status" value="1"/>
</dbReference>
<dbReference type="SMART" id="SM00225">
    <property type="entry name" value="BTB"/>
    <property type="match status" value="1"/>
</dbReference>
<protein>
    <submittedName>
        <fullName evidence="6">Uncharacterized protein</fullName>
    </submittedName>
</protein>
<dbReference type="PROSITE" id="PS50097">
    <property type="entry name" value="BTB"/>
    <property type="match status" value="1"/>
</dbReference>
<feature type="compositionally biased region" description="Polar residues" evidence="3">
    <location>
        <begin position="121"/>
        <end position="140"/>
    </location>
</feature>
<feature type="compositionally biased region" description="Basic and acidic residues" evidence="3">
    <location>
        <begin position="422"/>
        <end position="463"/>
    </location>
</feature>
<keyword evidence="1" id="KW-0539">Nucleus</keyword>
<feature type="compositionally biased region" description="Basic and acidic residues" evidence="3">
    <location>
        <begin position="191"/>
        <end position="200"/>
    </location>
</feature>
<feature type="domain" description="C2H2-type" evidence="5">
    <location>
        <begin position="390"/>
        <end position="418"/>
    </location>
</feature>
<evidence type="ECO:0000256" key="2">
    <source>
        <dbReference type="PROSITE-ProRule" id="PRU00042"/>
    </source>
</evidence>
<dbReference type="PANTHER" id="PTHR23110">
    <property type="entry name" value="BTB DOMAIN TRANSCRIPTION FACTOR"/>
    <property type="match status" value="1"/>
</dbReference>
<dbReference type="InterPro" id="IPR011333">
    <property type="entry name" value="SKP1/BTB/POZ_sf"/>
</dbReference>
<gene>
    <name evidence="6" type="ORF">ODALV1_LOCUS10199</name>
</gene>
<proteinExistence type="predicted"/>
<dbReference type="CDD" id="cd18315">
    <property type="entry name" value="BTB_POZ_BAB-like"/>
    <property type="match status" value="1"/>
</dbReference>
<evidence type="ECO:0000313" key="7">
    <source>
        <dbReference type="Proteomes" id="UP001642540"/>
    </source>
</evidence>
<feature type="region of interest" description="Disordered" evidence="3">
    <location>
        <begin position="117"/>
        <end position="336"/>
    </location>
</feature>
<keyword evidence="2" id="KW-0863">Zinc-finger</keyword>
<dbReference type="Gene3D" id="3.30.710.10">
    <property type="entry name" value="Potassium Channel Kv1.1, Chain A"/>
    <property type="match status" value="1"/>
</dbReference>
<evidence type="ECO:0000256" key="3">
    <source>
        <dbReference type="SAM" id="MobiDB-lite"/>
    </source>
</evidence>
<dbReference type="PANTHER" id="PTHR23110:SF107">
    <property type="entry name" value="SEX DETERMINATION PROTEIN FRUITLESS"/>
    <property type="match status" value="1"/>
</dbReference>
<dbReference type="PROSITE" id="PS00028">
    <property type="entry name" value="ZINC_FINGER_C2H2_1"/>
    <property type="match status" value="1"/>
</dbReference>
<feature type="compositionally biased region" description="Polar residues" evidence="3">
    <location>
        <begin position="147"/>
        <end position="160"/>
    </location>
</feature>
<dbReference type="Gene3D" id="3.30.160.60">
    <property type="entry name" value="Classic Zinc Finger"/>
    <property type="match status" value="1"/>
</dbReference>
<comment type="caution">
    <text evidence="6">The sequence shown here is derived from an EMBL/GenBank/DDBJ whole genome shotgun (WGS) entry which is preliminary data.</text>
</comment>
<keyword evidence="2" id="KW-0862">Zinc</keyword>
<evidence type="ECO:0000259" key="5">
    <source>
        <dbReference type="PROSITE" id="PS50157"/>
    </source>
</evidence>
<dbReference type="Pfam" id="PF00651">
    <property type="entry name" value="BTB"/>
    <property type="match status" value="1"/>
</dbReference>
<keyword evidence="2" id="KW-0479">Metal-binding</keyword>
<evidence type="ECO:0000256" key="1">
    <source>
        <dbReference type="ARBA" id="ARBA00023242"/>
    </source>
</evidence>
<feature type="region of interest" description="Disordered" evidence="3">
    <location>
        <begin position="415"/>
        <end position="482"/>
    </location>
</feature>
<feature type="compositionally biased region" description="Polar residues" evidence="3">
    <location>
        <begin position="250"/>
        <end position="261"/>
    </location>
</feature>
<evidence type="ECO:0000259" key="4">
    <source>
        <dbReference type="PROSITE" id="PS50097"/>
    </source>
</evidence>
<feature type="domain" description="BTB" evidence="4">
    <location>
        <begin position="34"/>
        <end position="99"/>
    </location>
</feature>
<dbReference type="Proteomes" id="UP001642540">
    <property type="component" value="Unassembled WGS sequence"/>
</dbReference>
<organism evidence="6 7">
    <name type="scientific">Orchesella dallaii</name>
    <dbReference type="NCBI Taxonomy" id="48710"/>
    <lineage>
        <taxon>Eukaryota</taxon>
        <taxon>Metazoa</taxon>
        <taxon>Ecdysozoa</taxon>
        <taxon>Arthropoda</taxon>
        <taxon>Hexapoda</taxon>
        <taxon>Collembola</taxon>
        <taxon>Entomobryomorpha</taxon>
        <taxon>Entomobryoidea</taxon>
        <taxon>Orchesellidae</taxon>
        <taxon>Orchesellinae</taxon>
        <taxon>Orchesella</taxon>
    </lineage>
</organism>
<dbReference type="PROSITE" id="PS50157">
    <property type="entry name" value="ZINC_FINGER_C2H2_2"/>
    <property type="match status" value="1"/>
</dbReference>
<keyword evidence="7" id="KW-1185">Reference proteome</keyword>